<protein>
    <submittedName>
        <fullName evidence="2">Uncharacterized protein</fullName>
    </submittedName>
</protein>
<feature type="region of interest" description="Disordered" evidence="1">
    <location>
        <begin position="1"/>
        <end position="25"/>
    </location>
</feature>
<dbReference type="EMBL" id="ML976000">
    <property type="protein sequence ID" value="KAF1947037.1"/>
    <property type="molecule type" value="Genomic_DNA"/>
</dbReference>
<feature type="compositionally biased region" description="Basic and acidic residues" evidence="1">
    <location>
        <begin position="210"/>
        <end position="223"/>
    </location>
</feature>
<gene>
    <name evidence="2" type="ORF">EJ02DRAFT_171729</name>
</gene>
<dbReference type="AlphaFoldDB" id="A0A6A5TDQ9"/>
<proteinExistence type="predicted"/>
<dbReference type="OrthoDB" id="255837at2759"/>
<dbReference type="Proteomes" id="UP000800038">
    <property type="component" value="Unassembled WGS sequence"/>
</dbReference>
<feature type="compositionally biased region" description="Polar residues" evidence="1">
    <location>
        <begin position="164"/>
        <end position="183"/>
    </location>
</feature>
<feature type="region of interest" description="Disordered" evidence="1">
    <location>
        <begin position="37"/>
        <end position="241"/>
    </location>
</feature>
<name>A0A6A5TDQ9_9PLEO</name>
<evidence type="ECO:0000256" key="1">
    <source>
        <dbReference type="SAM" id="MobiDB-lite"/>
    </source>
</evidence>
<feature type="compositionally biased region" description="Polar residues" evidence="1">
    <location>
        <begin position="229"/>
        <end position="241"/>
    </location>
</feature>
<sequence length="289" mass="31059">MASEKGITEVADSEDELRSSSPVFVPEEALDKLSAQTYAPSQERHDASEQAVGSRVDRNEASIDVDALNIDQTDMQLDNASQPQQEGAAGEACNNDPGVQTERKSPQLTTNDTPRERHVAEPQAVSANERGAGEDMALETGTSYNMSSEHQDTNLMPIDAATAENATIDSTANSQDEQPSSATHAGEKQPVTEGEQNRHEESEQVVTTEAHSDALHAANDTRLEPPNSEIDSQAQEATANVPQHVDMTESAPRLQAVGGDQALNGDSNAELVSEYRRPSDFVYDRSGIC</sequence>
<feature type="compositionally biased region" description="Polar residues" evidence="1">
    <location>
        <begin position="70"/>
        <end position="85"/>
    </location>
</feature>
<evidence type="ECO:0000313" key="3">
    <source>
        <dbReference type="Proteomes" id="UP000800038"/>
    </source>
</evidence>
<reference evidence="2" key="1">
    <citation type="journal article" date="2020" name="Stud. Mycol.">
        <title>101 Dothideomycetes genomes: a test case for predicting lifestyles and emergence of pathogens.</title>
        <authorList>
            <person name="Haridas S."/>
            <person name="Albert R."/>
            <person name="Binder M."/>
            <person name="Bloem J."/>
            <person name="Labutti K."/>
            <person name="Salamov A."/>
            <person name="Andreopoulos B."/>
            <person name="Baker S."/>
            <person name="Barry K."/>
            <person name="Bills G."/>
            <person name="Bluhm B."/>
            <person name="Cannon C."/>
            <person name="Castanera R."/>
            <person name="Culley D."/>
            <person name="Daum C."/>
            <person name="Ezra D."/>
            <person name="Gonzalez J."/>
            <person name="Henrissat B."/>
            <person name="Kuo A."/>
            <person name="Liang C."/>
            <person name="Lipzen A."/>
            <person name="Lutzoni F."/>
            <person name="Magnuson J."/>
            <person name="Mondo S."/>
            <person name="Nolan M."/>
            <person name="Ohm R."/>
            <person name="Pangilinan J."/>
            <person name="Park H.-J."/>
            <person name="Ramirez L."/>
            <person name="Alfaro M."/>
            <person name="Sun H."/>
            <person name="Tritt A."/>
            <person name="Yoshinaga Y."/>
            <person name="Zwiers L.-H."/>
            <person name="Turgeon B."/>
            <person name="Goodwin S."/>
            <person name="Spatafora J."/>
            <person name="Crous P."/>
            <person name="Grigoriev I."/>
        </authorList>
    </citation>
    <scope>NUCLEOTIDE SEQUENCE</scope>
    <source>
        <strain evidence="2">CBS 161.51</strain>
    </source>
</reference>
<accession>A0A6A5TDQ9</accession>
<evidence type="ECO:0000313" key="2">
    <source>
        <dbReference type="EMBL" id="KAF1947037.1"/>
    </source>
</evidence>
<organism evidence="2 3">
    <name type="scientific">Clathrospora elynae</name>
    <dbReference type="NCBI Taxonomy" id="706981"/>
    <lineage>
        <taxon>Eukaryota</taxon>
        <taxon>Fungi</taxon>
        <taxon>Dikarya</taxon>
        <taxon>Ascomycota</taxon>
        <taxon>Pezizomycotina</taxon>
        <taxon>Dothideomycetes</taxon>
        <taxon>Pleosporomycetidae</taxon>
        <taxon>Pleosporales</taxon>
        <taxon>Diademaceae</taxon>
        <taxon>Clathrospora</taxon>
    </lineage>
</organism>
<keyword evidence="3" id="KW-1185">Reference proteome</keyword>